<dbReference type="InterPro" id="IPR046936">
    <property type="entry name" value="BIM1-like"/>
</dbReference>
<evidence type="ECO:0000256" key="2">
    <source>
        <dbReference type="ARBA" id="ARBA00022475"/>
    </source>
</evidence>
<dbReference type="InParanoid" id="A0A0H2RQU2"/>
<protein>
    <recommendedName>
        <fullName evidence="9">Copper acquisition factor BIM1-like domain-containing protein</fullName>
    </recommendedName>
</protein>
<sequence length="213" mass="22408">MMFKVSSPLLVFAAVASAHFQLQFPVPRGAFVASNEPNFCDGYQNSVNNRSTFPLNGGFISYKSGHPHSTNAVLISIDQDPQSFSAFNTSSTGVQLPFAVPFFELNTAGTFCFPLNIGDLNIQGVTNGSNVTIQVMYNGGDGNLFQCSDLTLVEDFSIPSNISCANNTATSTSTSPSSTSTSSNSSDATPVHAQWLATVGLIGIVIFIGLSGL</sequence>
<dbReference type="EMBL" id="KQ085951">
    <property type="protein sequence ID" value="KLO13937.1"/>
    <property type="molecule type" value="Genomic_DNA"/>
</dbReference>
<evidence type="ECO:0000313" key="10">
    <source>
        <dbReference type="EMBL" id="KLO13937.1"/>
    </source>
</evidence>
<dbReference type="InterPro" id="IPR046530">
    <property type="entry name" value="BIM1-like_dom"/>
</dbReference>
<evidence type="ECO:0000256" key="6">
    <source>
        <dbReference type="ARBA" id="ARBA00023180"/>
    </source>
</evidence>
<dbReference type="CDD" id="cd21176">
    <property type="entry name" value="LPMO_auxiliary-like"/>
    <property type="match status" value="1"/>
</dbReference>
<reference evidence="10 11" key="1">
    <citation type="submission" date="2015-04" db="EMBL/GenBank/DDBJ databases">
        <title>Complete genome sequence of Schizopora paradoxa KUC8140, a cosmopolitan wood degrader in East Asia.</title>
        <authorList>
            <consortium name="DOE Joint Genome Institute"/>
            <person name="Min B."/>
            <person name="Park H."/>
            <person name="Jang Y."/>
            <person name="Kim J.-J."/>
            <person name="Kim K.H."/>
            <person name="Pangilinan J."/>
            <person name="Lipzen A."/>
            <person name="Riley R."/>
            <person name="Grigoriev I.V."/>
            <person name="Spatafora J.W."/>
            <person name="Choi I.-G."/>
        </authorList>
    </citation>
    <scope>NUCLEOTIDE SEQUENCE [LARGE SCALE GENOMIC DNA]</scope>
    <source>
        <strain evidence="10 11">KUC8140</strain>
    </source>
</reference>
<dbReference type="GO" id="GO:0005886">
    <property type="term" value="C:plasma membrane"/>
    <property type="evidence" value="ECO:0007669"/>
    <property type="project" value="UniProtKB-SubCell"/>
</dbReference>
<name>A0A0H2RQU2_9AGAM</name>
<keyword evidence="6" id="KW-0325">Glycoprotein</keyword>
<evidence type="ECO:0000256" key="7">
    <source>
        <dbReference type="ARBA" id="ARBA00023288"/>
    </source>
</evidence>
<evidence type="ECO:0000256" key="4">
    <source>
        <dbReference type="ARBA" id="ARBA00022729"/>
    </source>
</evidence>
<feature type="chain" id="PRO_5005201689" description="Copper acquisition factor BIM1-like domain-containing protein" evidence="8">
    <location>
        <begin position="19"/>
        <end position="213"/>
    </location>
</feature>
<keyword evidence="4 8" id="KW-0732">Signal</keyword>
<evidence type="ECO:0000313" key="11">
    <source>
        <dbReference type="Proteomes" id="UP000053477"/>
    </source>
</evidence>
<keyword evidence="11" id="KW-1185">Reference proteome</keyword>
<evidence type="ECO:0000256" key="5">
    <source>
        <dbReference type="ARBA" id="ARBA00023136"/>
    </source>
</evidence>
<gene>
    <name evidence="10" type="ORF">SCHPADRAFT_903702</name>
</gene>
<dbReference type="PANTHER" id="PTHR34992:SF11">
    <property type="entry name" value="COPPER ACQUISITION FACTOR BIM1-LIKE DOMAIN-CONTAINING PROTEIN"/>
    <property type="match status" value="1"/>
</dbReference>
<evidence type="ECO:0000256" key="3">
    <source>
        <dbReference type="ARBA" id="ARBA00022622"/>
    </source>
</evidence>
<dbReference type="AlphaFoldDB" id="A0A0H2RQU2"/>
<evidence type="ECO:0000259" key="9">
    <source>
        <dbReference type="Pfam" id="PF20238"/>
    </source>
</evidence>
<dbReference type="OrthoDB" id="2146436at2759"/>
<evidence type="ECO:0000256" key="1">
    <source>
        <dbReference type="ARBA" id="ARBA00004609"/>
    </source>
</evidence>
<comment type="subcellular location">
    <subcellularLocation>
        <location evidence="1">Cell membrane</location>
        <topology evidence="1">Lipid-anchor</topology>
        <topology evidence="1">GPI-anchor</topology>
    </subcellularLocation>
</comment>
<keyword evidence="3" id="KW-0336">GPI-anchor</keyword>
<keyword evidence="7" id="KW-0449">Lipoprotein</keyword>
<feature type="domain" description="Copper acquisition factor BIM1-like" evidence="9">
    <location>
        <begin position="17"/>
        <end position="168"/>
    </location>
</feature>
<proteinExistence type="predicted"/>
<accession>A0A0H2RQU2</accession>
<dbReference type="Proteomes" id="UP000053477">
    <property type="component" value="Unassembled WGS sequence"/>
</dbReference>
<dbReference type="GO" id="GO:0098552">
    <property type="term" value="C:side of membrane"/>
    <property type="evidence" value="ECO:0007669"/>
    <property type="project" value="UniProtKB-KW"/>
</dbReference>
<feature type="signal peptide" evidence="8">
    <location>
        <begin position="1"/>
        <end position="18"/>
    </location>
</feature>
<keyword evidence="2" id="KW-1003">Cell membrane</keyword>
<dbReference type="Pfam" id="PF20238">
    <property type="entry name" value="BIM1-like_dom"/>
    <property type="match status" value="1"/>
</dbReference>
<dbReference type="PANTHER" id="PTHR34992">
    <property type="entry name" value="HYPHAL ANASTAMOSIS-7 PROTEIN"/>
    <property type="match status" value="1"/>
</dbReference>
<organism evidence="10 11">
    <name type="scientific">Schizopora paradoxa</name>
    <dbReference type="NCBI Taxonomy" id="27342"/>
    <lineage>
        <taxon>Eukaryota</taxon>
        <taxon>Fungi</taxon>
        <taxon>Dikarya</taxon>
        <taxon>Basidiomycota</taxon>
        <taxon>Agaricomycotina</taxon>
        <taxon>Agaricomycetes</taxon>
        <taxon>Hymenochaetales</taxon>
        <taxon>Schizoporaceae</taxon>
        <taxon>Schizopora</taxon>
    </lineage>
</organism>
<keyword evidence="5" id="KW-0472">Membrane</keyword>
<evidence type="ECO:0000256" key="8">
    <source>
        <dbReference type="SAM" id="SignalP"/>
    </source>
</evidence>